<dbReference type="HOGENOM" id="CLU_069129_8_2_9"/>
<evidence type="ECO:0000259" key="3">
    <source>
        <dbReference type="Pfam" id="PF13649"/>
    </source>
</evidence>
<evidence type="ECO:0000256" key="1">
    <source>
        <dbReference type="ARBA" id="ARBA00022603"/>
    </source>
</evidence>
<dbReference type="Proteomes" id="UP000013782">
    <property type="component" value="Unassembled WGS sequence"/>
</dbReference>
<keyword evidence="5" id="KW-1185">Reference proteome</keyword>
<dbReference type="InterPro" id="IPR029063">
    <property type="entry name" value="SAM-dependent_MTases_sf"/>
</dbReference>
<dbReference type="CDD" id="cd02440">
    <property type="entry name" value="AdoMet_MTases"/>
    <property type="match status" value="1"/>
</dbReference>
<dbReference type="eggNOG" id="COG2226">
    <property type="taxonomic scope" value="Bacteria"/>
</dbReference>
<dbReference type="SUPFAM" id="SSF53335">
    <property type="entry name" value="S-adenosyl-L-methionine-dependent methyltransferases"/>
    <property type="match status" value="1"/>
</dbReference>
<dbReference type="PATRIC" id="fig|1158607.3.peg.2971"/>
<organism evidence="4 5">
    <name type="scientific">Enterococcus pallens ATCC BAA-351</name>
    <dbReference type="NCBI Taxonomy" id="1158607"/>
    <lineage>
        <taxon>Bacteria</taxon>
        <taxon>Bacillati</taxon>
        <taxon>Bacillota</taxon>
        <taxon>Bacilli</taxon>
        <taxon>Lactobacillales</taxon>
        <taxon>Enterococcaceae</taxon>
        <taxon>Enterococcus</taxon>
    </lineage>
</organism>
<dbReference type="RefSeq" id="WP_010757972.1">
    <property type="nucleotide sequence ID" value="NZ_ASWD01000001.1"/>
</dbReference>
<dbReference type="Gene3D" id="3.40.50.150">
    <property type="entry name" value="Vaccinia Virus protein VP39"/>
    <property type="match status" value="1"/>
</dbReference>
<accession>R2Q8T0</accession>
<evidence type="ECO:0000313" key="5">
    <source>
        <dbReference type="Proteomes" id="UP000013782"/>
    </source>
</evidence>
<feature type="domain" description="Methyltransferase" evidence="3">
    <location>
        <begin position="41"/>
        <end position="138"/>
    </location>
</feature>
<dbReference type="EMBL" id="AJAQ01000033">
    <property type="protein sequence ID" value="EOH91688.1"/>
    <property type="molecule type" value="Genomic_DNA"/>
</dbReference>
<dbReference type="GO" id="GO:0008168">
    <property type="term" value="F:methyltransferase activity"/>
    <property type="evidence" value="ECO:0007669"/>
    <property type="project" value="UniProtKB-KW"/>
</dbReference>
<gene>
    <name evidence="4" type="ORF">UAU_02990</name>
</gene>
<keyword evidence="2" id="KW-0808">Transferase</keyword>
<dbReference type="STRING" id="160454.RV10_GL001482"/>
<proteinExistence type="predicted"/>
<dbReference type="GO" id="GO:0032259">
    <property type="term" value="P:methylation"/>
    <property type="evidence" value="ECO:0007669"/>
    <property type="project" value="UniProtKB-KW"/>
</dbReference>
<dbReference type="Gene3D" id="2.20.25.110">
    <property type="entry name" value="S-adenosyl-L-methionine-dependent methyltransferases"/>
    <property type="match status" value="1"/>
</dbReference>
<evidence type="ECO:0000256" key="2">
    <source>
        <dbReference type="ARBA" id="ARBA00022679"/>
    </source>
</evidence>
<comment type="caution">
    <text evidence="4">The sequence shown here is derived from an EMBL/GenBank/DDBJ whole genome shotgun (WGS) entry which is preliminary data.</text>
</comment>
<protein>
    <recommendedName>
        <fullName evidence="3">Methyltransferase domain-containing protein</fullName>
    </recommendedName>
</protein>
<reference evidence="4 5" key="1">
    <citation type="submission" date="2013-02" db="EMBL/GenBank/DDBJ databases">
        <title>The Genome Sequence of Enterococcus pallens BAA-351.</title>
        <authorList>
            <consortium name="The Broad Institute Genome Sequencing Platform"/>
            <consortium name="The Broad Institute Genome Sequencing Center for Infectious Disease"/>
            <person name="Earl A.M."/>
            <person name="Gilmore M.S."/>
            <person name="Lebreton F."/>
            <person name="Walker B."/>
            <person name="Young S.K."/>
            <person name="Zeng Q."/>
            <person name="Gargeya S."/>
            <person name="Fitzgerald M."/>
            <person name="Haas B."/>
            <person name="Abouelleil A."/>
            <person name="Alvarado L."/>
            <person name="Arachchi H.M."/>
            <person name="Berlin A.M."/>
            <person name="Chapman S.B."/>
            <person name="Dewar J."/>
            <person name="Goldberg J."/>
            <person name="Griggs A."/>
            <person name="Gujja S."/>
            <person name="Hansen M."/>
            <person name="Howarth C."/>
            <person name="Imamovic A."/>
            <person name="Larimer J."/>
            <person name="McCowan C."/>
            <person name="Murphy C."/>
            <person name="Neiman D."/>
            <person name="Pearson M."/>
            <person name="Priest M."/>
            <person name="Roberts A."/>
            <person name="Saif S."/>
            <person name="Shea T."/>
            <person name="Sisk P."/>
            <person name="Sykes S."/>
            <person name="Wortman J."/>
            <person name="Nusbaum C."/>
            <person name="Birren B."/>
        </authorList>
    </citation>
    <scope>NUCLEOTIDE SEQUENCE [LARGE SCALE GENOMIC DNA]</scope>
    <source>
        <strain evidence="4 5">ATCC BAA-351</strain>
    </source>
</reference>
<keyword evidence="1" id="KW-0489">Methyltransferase</keyword>
<dbReference type="Pfam" id="PF13649">
    <property type="entry name" value="Methyltransf_25"/>
    <property type="match status" value="1"/>
</dbReference>
<sequence length="245" mass="28701">MEDRYQLFAYDYDEFGSIENYLGSEQRFFKELFAEHQVETVLDCACGTGQHVYMLSELGLEVEGSDYSISMLEVAEKNLANVGKKIPLRQGDFRYLEQVFTETFDGIVCLTTSLPHLHTEEDLVTALKSMKNRLNEQGLLVLTQGTTHYNLQLPPIEVVVNRENFSRIFVKEQDEKFQTIHVLDLYHSQQRMENHQYDIVYRILLDEDYHRLLAKAGFREIQIYGDYQRNPYDHSSRRLIVVAKV</sequence>
<dbReference type="PANTHER" id="PTHR43861:SF1">
    <property type="entry name" value="TRANS-ACONITATE 2-METHYLTRANSFERASE"/>
    <property type="match status" value="1"/>
</dbReference>
<dbReference type="PANTHER" id="PTHR43861">
    <property type="entry name" value="TRANS-ACONITATE 2-METHYLTRANSFERASE-RELATED"/>
    <property type="match status" value="1"/>
</dbReference>
<evidence type="ECO:0000313" key="4">
    <source>
        <dbReference type="EMBL" id="EOH91688.1"/>
    </source>
</evidence>
<name>R2Q8T0_9ENTE</name>
<dbReference type="AlphaFoldDB" id="R2Q8T0"/>
<dbReference type="OrthoDB" id="9811589at2"/>
<dbReference type="InterPro" id="IPR041698">
    <property type="entry name" value="Methyltransf_25"/>
</dbReference>